<sequence length="86" mass="8439">METIALAITGMSCGHCVAGVRRALAAVPGVAVQDVRIGGATVTTDGVSAATLLTAVEDAGYQATVVDSAAPSAPAEPLHALRRAAP</sequence>
<evidence type="ECO:0000313" key="2">
    <source>
        <dbReference type="EMBL" id="GLC25163.1"/>
    </source>
</evidence>
<accession>A0AA37QG47</accession>
<feature type="domain" description="HMA" evidence="1">
    <location>
        <begin position="2"/>
        <end position="64"/>
    </location>
</feature>
<dbReference type="RefSeq" id="WP_284349603.1">
    <property type="nucleotide sequence ID" value="NZ_BRXS01000002.1"/>
</dbReference>
<dbReference type="InterPro" id="IPR006121">
    <property type="entry name" value="HMA_dom"/>
</dbReference>
<gene>
    <name evidence="2" type="ORF">rosag_16760</name>
</gene>
<dbReference type="InterPro" id="IPR036163">
    <property type="entry name" value="HMA_dom_sf"/>
</dbReference>
<reference evidence="2" key="1">
    <citation type="submission" date="2022-08" db="EMBL/GenBank/DDBJ databases">
        <title>Draft genome sequencing of Roseisolibacter agri AW1220.</title>
        <authorList>
            <person name="Tobiishi Y."/>
            <person name="Tonouchi A."/>
        </authorList>
    </citation>
    <scope>NUCLEOTIDE SEQUENCE</scope>
    <source>
        <strain evidence="2">AW1220</strain>
    </source>
</reference>
<dbReference type="Proteomes" id="UP001161325">
    <property type="component" value="Unassembled WGS sequence"/>
</dbReference>
<name>A0AA37QG47_9BACT</name>
<evidence type="ECO:0000259" key="1">
    <source>
        <dbReference type="PROSITE" id="PS50846"/>
    </source>
</evidence>
<dbReference type="Pfam" id="PF00403">
    <property type="entry name" value="HMA"/>
    <property type="match status" value="1"/>
</dbReference>
<organism evidence="2 3">
    <name type="scientific">Roseisolibacter agri</name>
    <dbReference type="NCBI Taxonomy" id="2014610"/>
    <lineage>
        <taxon>Bacteria</taxon>
        <taxon>Pseudomonadati</taxon>
        <taxon>Gemmatimonadota</taxon>
        <taxon>Gemmatimonadia</taxon>
        <taxon>Gemmatimonadales</taxon>
        <taxon>Gemmatimonadaceae</taxon>
        <taxon>Roseisolibacter</taxon>
    </lineage>
</organism>
<proteinExistence type="predicted"/>
<comment type="caution">
    <text evidence="2">The sequence shown here is derived from an EMBL/GenBank/DDBJ whole genome shotgun (WGS) entry which is preliminary data.</text>
</comment>
<dbReference type="Gene3D" id="3.30.70.100">
    <property type="match status" value="1"/>
</dbReference>
<evidence type="ECO:0000313" key="3">
    <source>
        <dbReference type="Proteomes" id="UP001161325"/>
    </source>
</evidence>
<dbReference type="EMBL" id="BRXS01000002">
    <property type="protein sequence ID" value="GLC25163.1"/>
    <property type="molecule type" value="Genomic_DNA"/>
</dbReference>
<dbReference type="SUPFAM" id="SSF55008">
    <property type="entry name" value="HMA, heavy metal-associated domain"/>
    <property type="match status" value="1"/>
</dbReference>
<dbReference type="PROSITE" id="PS50846">
    <property type="entry name" value="HMA_2"/>
    <property type="match status" value="1"/>
</dbReference>
<keyword evidence="3" id="KW-1185">Reference proteome</keyword>
<dbReference type="AlphaFoldDB" id="A0AA37QG47"/>
<dbReference type="CDD" id="cd00371">
    <property type="entry name" value="HMA"/>
    <property type="match status" value="1"/>
</dbReference>
<protein>
    <recommendedName>
        <fullName evidence="1">HMA domain-containing protein</fullName>
    </recommendedName>
</protein>
<dbReference type="GO" id="GO:0046872">
    <property type="term" value="F:metal ion binding"/>
    <property type="evidence" value="ECO:0007669"/>
    <property type="project" value="InterPro"/>
</dbReference>